<dbReference type="PROSITE" id="PS50067">
    <property type="entry name" value="KINESIN_MOTOR_2"/>
    <property type="match status" value="1"/>
</dbReference>
<evidence type="ECO:0000256" key="1">
    <source>
        <dbReference type="ARBA" id="ARBA00004496"/>
    </source>
</evidence>
<keyword evidence="4" id="KW-0547">Nucleotide-binding</keyword>
<dbReference type="PANTHER" id="PTHR47969:SF15">
    <property type="entry name" value="CHROMOSOME-ASSOCIATED KINESIN KIF4A-RELATED"/>
    <property type="match status" value="1"/>
</dbReference>
<dbReference type="GO" id="GO:0005524">
    <property type="term" value="F:ATP binding"/>
    <property type="evidence" value="ECO:0007669"/>
    <property type="project" value="UniProtKB-KW"/>
</dbReference>
<dbReference type="PANTHER" id="PTHR47969">
    <property type="entry name" value="CHROMOSOME-ASSOCIATED KINESIN KIF4A-RELATED"/>
    <property type="match status" value="1"/>
</dbReference>
<evidence type="ECO:0000256" key="2">
    <source>
        <dbReference type="ARBA" id="ARBA00022490"/>
    </source>
</evidence>
<dbReference type="SMART" id="SM00129">
    <property type="entry name" value="KISc"/>
    <property type="match status" value="1"/>
</dbReference>
<keyword evidence="5" id="KW-0067">ATP-binding</keyword>
<accession>A0ABD0V8J4</accession>
<evidence type="ECO:0000313" key="11">
    <source>
        <dbReference type="Proteomes" id="UP001552299"/>
    </source>
</evidence>
<dbReference type="Proteomes" id="UP001552299">
    <property type="component" value="Unassembled WGS sequence"/>
</dbReference>
<dbReference type="EMBL" id="JANQDX010000009">
    <property type="protein sequence ID" value="KAL0918808.1"/>
    <property type="molecule type" value="Genomic_DNA"/>
</dbReference>
<dbReference type="GO" id="GO:0005737">
    <property type="term" value="C:cytoplasm"/>
    <property type="evidence" value="ECO:0007669"/>
    <property type="project" value="UniProtKB-SubCell"/>
</dbReference>
<keyword evidence="6" id="KW-0175">Coiled coil</keyword>
<evidence type="ECO:0000256" key="5">
    <source>
        <dbReference type="ARBA" id="ARBA00022840"/>
    </source>
</evidence>
<dbReference type="InterPro" id="IPR001752">
    <property type="entry name" value="Kinesin_motor_dom"/>
</dbReference>
<evidence type="ECO:0000256" key="3">
    <source>
        <dbReference type="ARBA" id="ARBA00022701"/>
    </source>
</evidence>
<keyword evidence="2" id="KW-0963">Cytoplasm</keyword>
<dbReference type="SUPFAM" id="SSF52540">
    <property type="entry name" value="P-loop containing nucleoside triphosphate hydrolases"/>
    <property type="match status" value="1"/>
</dbReference>
<comment type="caution">
    <text evidence="10">The sequence shown here is derived from an EMBL/GenBank/DDBJ whole genome shotgun (WGS) entry which is preliminary data.</text>
</comment>
<dbReference type="AlphaFoldDB" id="A0ABD0V8J4"/>
<evidence type="ECO:0000256" key="6">
    <source>
        <dbReference type="ARBA" id="ARBA00023054"/>
    </source>
</evidence>
<name>A0ABD0V8J4_DENTH</name>
<comment type="caution">
    <text evidence="8">Lacks conserved residue(s) required for the propagation of feature annotation.</text>
</comment>
<sequence>MFEELAAPLFDGVLQEYNGTILAYGQTDSRKTYTMGTKGKDGCQTSIIRQAMNALFHKVKNLKHHAELHTRVSFIEAKRTGSDGLQFKEGVHISRGLLVLGNEISALGDEKKRKDAAHVPYQDSKLTRLL</sequence>
<keyword evidence="7" id="KW-0505">Motor protein</keyword>
<dbReference type="InterPro" id="IPR027640">
    <property type="entry name" value="Kinesin-like_fam"/>
</dbReference>
<evidence type="ECO:0000256" key="4">
    <source>
        <dbReference type="ARBA" id="ARBA00022741"/>
    </source>
</evidence>
<comment type="similarity">
    <text evidence="8">Belongs to the TRAFAC class myosin-kinesin ATPase superfamily. Kinesin family.</text>
</comment>
<evidence type="ECO:0000259" key="9">
    <source>
        <dbReference type="PROSITE" id="PS50067"/>
    </source>
</evidence>
<gene>
    <name evidence="10" type="ORF">M5K25_010845</name>
</gene>
<protein>
    <recommendedName>
        <fullName evidence="9">Kinesin motor domain-containing protein</fullName>
    </recommendedName>
</protein>
<evidence type="ECO:0000256" key="8">
    <source>
        <dbReference type="PROSITE-ProRule" id="PRU00283"/>
    </source>
</evidence>
<comment type="subcellular location">
    <subcellularLocation>
        <location evidence="1">Cytoplasm</location>
    </subcellularLocation>
</comment>
<feature type="domain" description="Kinesin motor" evidence="9">
    <location>
        <begin position="1"/>
        <end position="130"/>
    </location>
</feature>
<dbReference type="Gene3D" id="3.40.850.10">
    <property type="entry name" value="Kinesin motor domain"/>
    <property type="match status" value="2"/>
</dbReference>
<dbReference type="InterPro" id="IPR036961">
    <property type="entry name" value="Kinesin_motor_dom_sf"/>
</dbReference>
<keyword evidence="11" id="KW-1185">Reference proteome</keyword>
<keyword evidence="3" id="KW-0493">Microtubule</keyword>
<dbReference type="InterPro" id="IPR027417">
    <property type="entry name" value="P-loop_NTPase"/>
</dbReference>
<evidence type="ECO:0000313" key="10">
    <source>
        <dbReference type="EMBL" id="KAL0918808.1"/>
    </source>
</evidence>
<reference evidence="10 11" key="1">
    <citation type="journal article" date="2024" name="Plant Biotechnol. J.">
        <title>Dendrobium thyrsiflorum genome and its molecular insights into genes involved in important horticultural traits.</title>
        <authorList>
            <person name="Chen B."/>
            <person name="Wang J.Y."/>
            <person name="Zheng P.J."/>
            <person name="Li K.L."/>
            <person name="Liang Y.M."/>
            <person name="Chen X.F."/>
            <person name="Zhang C."/>
            <person name="Zhao X."/>
            <person name="He X."/>
            <person name="Zhang G.Q."/>
            <person name="Liu Z.J."/>
            <person name="Xu Q."/>
        </authorList>
    </citation>
    <scope>NUCLEOTIDE SEQUENCE [LARGE SCALE GENOMIC DNA]</scope>
    <source>
        <strain evidence="10">GZMU011</strain>
    </source>
</reference>
<evidence type="ECO:0000256" key="7">
    <source>
        <dbReference type="ARBA" id="ARBA00023175"/>
    </source>
</evidence>
<organism evidence="10 11">
    <name type="scientific">Dendrobium thyrsiflorum</name>
    <name type="common">Pinecone-like raceme dendrobium</name>
    <name type="synonym">Orchid</name>
    <dbReference type="NCBI Taxonomy" id="117978"/>
    <lineage>
        <taxon>Eukaryota</taxon>
        <taxon>Viridiplantae</taxon>
        <taxon>Streptophyta</taxon>
        <taxon>Embryophyta</taxon>
        <taxon>Tracheophyta</taxon>
        <taxon>Spermatophyta</taxon>
        <taxon>Magnoliopsida</taxon>
        <taxon>Liliopsida</taxon>
        <taxon>Asparagales</taxon>
        <taxon>Orchidaceae</taxon>
        <taxon>Epidendroideae</taxon>
        <taxon>Malaxideae</taxon>
        <taxon>Dendrobiinae</taxon>
        <taxon>Dendrobium</taxon>
    </lineage>
</organism>
<proteinExistence type="inferred from homology"/>
<dbReference type="Pfam" id="PF00225">
    <property type="entry name" value="Kinesin"/>
    <property type="match status" value="2"/>
</dbReference>
<dbReference type="GO" id="GO:0005874">
    <property type="term" value="C:microtubule"/>
    <property type="evidence" value="ECO:0007669"/>
    <property type="project" value="UniProtKB-KW"/>
</dbReference>